<proteinExistence type="predicted"/>
<comment type="caution">
    <text evidence="1">The sequence shown here is derived from an EMBL/GenBank/DDBJ whole genome shotgun (WGS) entry which is preliminary data.</text>
</comment>
<accession>A0A168CYY7</accession>
<reference evidence="1 2" key="1">
    <citation type="journal article" date="2016" name="Genome Biol. Evol.">
        <title>Divergent and convergent evolution of fungal pathogenicity.</title>
        <authorList>
            <person name="Shang Y."/>
            <person name="Xiao G."/>
            <person name="Zheng P."/>
            <person name="Cen K."/>
            <person name="Zhan S."/>
            <person name="Wang C."/>
        </authorList>
    </citation>
    <scope>NUCLEOTIDE SEQUENCE [LARGE SCALE GENOMIC DNA]</scope>
    <source>
        <strain evidence="1 2">ARSEF 7405</strain>
    </source>
</reference>
<name>A0A168CYY7_9EURO</name>
<dbReference type="AlphaFoldDB" id="A0A168CYY7"/>
<dbReference type="VEuPathDB" id="FungiDB:AAP_00820"/>
<dbReference type="Proteomes" id="UP000242877">
    <property type="component" value="Unassembled WGS sequence"/>
</dbReference>
<sequence>MAFTKGDINKNTINGLLPVEAKEASTRKPLSVRDMKLTLELGGGVLGHVPLIANQVSNGYVREELEAEIGGQNQYIETTDDHRSEKEPVMSTNIDEDDMDWEGAGPDDRGQLENLLDDCLSAAF</sequence>
<organism evidence="1 2">
    <name type="scientific">Ascosphaera apis ARSEF 7405</name>
    <dbReference type="NCBI Taxonomy" id="392613"/>
    <lineage>
        <taxon>Eukaryota</taxon>
        <taxon>Fungi</taxon>
        <taxon>Dikarya</taxon>
        <taxon>Ascomycota</taxon>
        <taxon>Pezizomycotina</taxon>
        <taxon>Eurotiomycetes</taxon>
        <taxon>Eurotiomycetidae</taxon>
        <taxon>Onygenales</taxon>
        <taxon>Ascosphaeraceae</taxon>
        <taxon>Ascosphaera</taxon>
    </lineage>
</organism>
<protein>
    <submittedName>
        <fullName evidence="1">Transcriptional co-activator (Hfi1/Ada1)</fullName>
    </submittedName>
</protein>
<keyword evidence="2" id="KW-1185">Reference proteome</keyword>
<dbReference type="OrthoDB" id="10264870at2759"/>
<evidence type="ECO:0000313" key="2">
    <source>
        <dbReference type="Proteomes" id="UP000242877"/>
    </source>
</evidence>
<evidence type="ECO:0000313" key="1">
    <source>
        <dbReference type="EMBL" id="KZZ97177.1"/>
    </source>
</evidence>
<gene>
    <name evidence="1" type="ORF">AAP_00820</name>
</gene>
<dbReference type="EMBL" id="AZGZ01000002">
    <property type="protein sequence ID" value="KZZ97177.1"/>
    <property type="molecule type" value="Genomic_DNA"/>
</dbReference>